<dbReference type="Pfam" id="PF01943">
    <property type="entry name" value="Polysacc_synt"/>
    <property type="match status" value="1"/>
</dbReference>
<feature type="transmembrane region" description="Helical" evidence="6">
    <location>
        <begin position="101"/>
        <end position="125"/>
    </location>
</feature>
<comment type="subcellular location">
    <subcellularLocation>
        <location evidence="1">Cell membrane</location>
        <topology evidence="1">Multi-pass membrane protein</topology>
    </subcellularLocation>
</comment>
<evidence type="ECO:0000256" key="1">
    <source>
        <dbReference type="ARBA" id="ARBA00004651"/>
    </source>
</evidence>
<dbReference type="Proteomes" id="UP001179280">
    <property type="component" value="Unassembled WGS sequence"/>
</dbReference>
<feature type="transmembrane region" description="Helical" evidence="6">
    <location>
        <begin position="131"/>
        <end position="150"/>
    </location>
</feature>
<dbReference type="PANTHER" id="PTHR30250:SF31">
    <property type="entry name" value="INNER MEMBRANE PROTEIN YGHQ"/>
    <property type="match status" value="1"/>
</dbReference>
<evidence type="ECO:0000256" key="6">
    <source>
        <dbReference type="SAM" id="Phobius"/>
    </source>
</evidence>
<feature type="transmembrane region" description="Helical" evidence="6">
    <location>
        <begin position="315"/>
        <end position="338"/>
    </location>
</feature>
<evidence type="ECO:0000256" key="5">
    <source>
        <dbReference type="ARBA" id="ARBA00023136"/>
    </source>
</evidence>
<feature type="transmembrane region" description="Helical" evidence="6">
    <location>
        <begin position="162"/>
        <end position="184"/>
    </location>
</feature>
<feature type="transmembrane region" description="Helical" evidence="6">
    <location>
        <begin position="350"/>
        <end position="376"/>
    </location>
</feature>
<keyword evidence="2" id="KW-1003">Cell membrane</keyword>
<name>A0ABS2SYA1_9BACI</name>
<feature type="transmembrane region" description="Helical" evidence="6">
    <location>
        <begin position="190"/>
        <end position="216"/>
    </location>
</feature>
<proteinExistence type="predicted"/>
<dbReference type="InterPro" id="IPR002797">
    <property type="entry name" value="Polysacc_synth"/>
</dbReference>
<feature type="transmembrane region" description="Helical" evidence="6">
    <location>
        <begin position="45"/>
        <end position="63"/>
    </location>
</feature>
<keyword evidence="4 6" id="KW-1133">Transmembrane helix</keyword>
<dbReference type="EMBL" id="JAFBCV010000008">
    <property type="protein sequence ID" value="MBM7839409.1"/>
    <property type="molecule type" value="Genomic_DNA"/>
</dbReference>
<evidence type="ECO:0000256" key="2">
    <source>
        <dbReference type="ARBA" id="ARBA00022475"/>
    </source>
</evidence>
<keyword evidence="5 6" id="KW-0472">Membrane</keyword>
<dbReference type="RefSeq" id="WP_204466661.1">
    <property type="nucleotide sequence ID" value="NZ_JAFBCV010000008.1"/>
</dbReference>
<evidence type="ECO:0000313" key="7">
    <source>
        <dbReference type="EMBL" id="MBM7839409.1"/>
    </source>
</evidence>
<evidence type="ECO:0000313" key="8">
    <source>
        <dbReference type="Proteomes" id="UP001179280"/>
    </source>
</evidence>
<protein>
    <submittedName>
        <fullName evidence="7">O-antigen/teichoic acid export membrane protein</fullName>
    </submittedName>
</protein>
<sequence length="431" mass="48899">MNFRIKDLLNEDIIKKLIKNVATLFSGNIIAQVLGLITLALTTQLLGAELFGVLIVIQTYTIIMDKLVNFQSWQALIKFGTEAQRDGNDNEFKGLIKFSTLLDAVSALIATLLAILLIYWLAPLINLNEEYIYMCMIYCLSILFHLSGAPTAILRMYDKFKLIATIQVIVAMLKFVTIFALYLLEINNFSVVLVAWVLSEVISHLLLLTCGHYVLYKNNINKWWLKKTTRPKEFFSFTCWTNLSTTVNLPVKQFDILIVSWIISMEGVAVYKIFKQVAQICNKISDPVYQVIFPQLVKMVSDNKLNLALKYVKKVAFILALITIPIAVVISLFSPYWLNWIFGEIYADAWIVLALYLGIEVVSQSLIGVHPLFIALGYVKKNLMIMLITNISYLPLVFYLGSSFGLLGVVIAYGIQILLVILIKFYVILKS</sequence>
<feature type="transmembrane region" description="Helical" evidence="6">
    <location>
        <begin position="21"/>
        <end position="39"/>
    </location>
</feature>
<reference evidence="7" key="1">
    <citation type="submission" date="2021-01" db="EMBL/GenBank/DDBJ databases">
        <title>Genomic Encyclopedia of Type Strains, Phase IV (KMG-IV): sequencing the most valuable type-strain genomes for metagenomic binning, comparative biology and taxonomic classification.</title>
        <authorList>
            <person name="Goeker M."/>
        </authorList>
    </citation>
    <scope>NUCLEOTIDE SEQUENCE</scope>
    <source>
        <strain evidence="7">DSM 21943</strain>
    </source>
</reference>
<gene>
    <name evidence="7" type="ORF">JOC54_002689</name>
</gene>
<dbReference type="PANTHER" id="PTHR30250">
    <property type="entry name" value="PST FAMILY PREDICTED COLANIC ACID TRANSPORTER"/>
    <property type="match status" value="1"/>
</dbReference>
<keyword evidence="8" id="KW-1185">Reference proteome</keyword>
<evidence type="ECO:0000256" key="3">
    <source>
        <dbReference type="ARBA" id="ARBA00022692"/>
    </source>
</evidence>
<feature type="transmembrane region" description="Helical" evidence="6">
    <location>
        <begin position="406"/>
        <end position="429"/>
    </location>
</feature>
<organism evidence="7 8">
    <name type="scientific">Shouchella xiaoxiensis</name>
    <dbReference type="NCBI Taxonomy" id="766895"/>
    <lineage>
        <taxon>Bacteria</taxon>
        <taxon>Bacillati</taxon>
        <taxon>Bacillota</taxon>
        <taxon>Bacilli</taxon>
        <taxon>Bacillales</taxon>
        <taxon>Bacillaceae</taxon>
        <taxon>Shouchella</taxon>
    </lineage>
</organism>
<keyword evidence="3 6" id="KW-0812">Transmembrane</keyword>
<comment type="caution">
    <text evidence="7">The sequence shown here is derived from an EMBL/GenBank/DDBJ whole genome shotgun (WGS) entry which is preliminary data.</text>
</comment>
<evidence type="ECO:0000256" key="4">
    <source>
        <dbReference type="ARBA" id="ARBA00022989"/>
    </source>
</evidence>
<feature type="transmembrane region" description="Helical" evidence="6">
    <location>
        <begin position="383"/>
        <end position="400"/>
    </location>
</feature>
<accession>A0ABS2SYA1</accession>
<dbReference type="InterPro" id="IPR050833">
    <property type="entry name" value="Poly_Biosynth_Transport"/>
</dbReference>